<evidence type="ECO:0000313" key="8">
    <source>
        <dbReference type="Proteomes" id="UP000633365"/>
    </source>
</evidence>
<reference evidence="7" key="1">
    <citation type="submission" date="2021-01" db="EMBL/GenBank/DDBJ databases">
        <title>Genome public.</title>
        <authorList>
            <person name="Liu C."/>
            <person name="Sun Q."/>
        </authorList>
    </citation>
    <scope>NUCLEOTIDE SEQUENCE</scope>
    <source>
        <strain evidence="7">M6</strain>
    </source>
</reference>
<feature type="domain" description="Diacylglycerol glucosyltransferase N-terminal" evidence="6">
    <location>
        <begin position="14"/>
        <end position="180"/>
    </location>
</feature>
<dbReference type="Pfam" id="PF04101">
    <property type="entry name" value="Glyco_tran_28_C"/>
    <property type="match status" value="1"/>
</dbReference>
<dbReference type="Gene3D" id="3.40.50.2000">
    <property type="entry name" value="Glycogen Phosphorylase B"/>
    <property type="match status" value="1"/>
</dbReference>
<evidence type="ECO:0000256" key="1">
    <source>
        <dbReference type="ARBA" id="ARBA00004370"/>
    </source>
</evidence>
<proteinExistence type="inferred from homology"/>
<dbReference type="AlphaFoldDB" id="A0A934WRX1"/>
<feature type="domain" description="Glycosyl transferase family 28 C-terminal" evidence="5">
    <location>
        <begin position="206"/>
        <end position="359"/>
    </location>
</feature>
<dbReference type="GO" id="GO:0016020">
    <property type="term" value="C:membrane"/>
    <property type="evidence" value="ECO:0007669"/>
    <property type="project" value="UniProtKB-SubCell"/>
</dbReference>
<dbReference type="InterPro" id="IPR009695">
    <property type="entry name" value="Diacylglyc_glucosyltr_N"/>
</dbReference>
<sequence length="374" mass="42101">MSTLILSANTGEGHNSCAKAIKEYYDSVGEECVCIDGLGFISPQAAQIFSKGHSFVYRYTPWLFKYGYRYSEEHPNVFQDGSTIYRFMTQGSERMYQYISKGGYDTVICVHPFTAFMLTDMLNKHPMKLATCFVSTDYTCSPGTKSSNLDYYFIPDESLTKDFTNETITEEKIIPYGIPVRQMFCISQAESDAKIDAGILPEHNHLLVMGGSMGCGPMKKLIQEIAKKMPPDWEMTVVCGRNEKLFQRLENKYSENGSVHIRGFVEDMGALMDSADLYLTKPGGASVTEAQMKNLPMVFVDAVAGCEEYNLFYFLEKGAAETGASVDEITNSCLRLMTSDLNRREMKEHLRAISNKDVAKTIYQTMKQLADQSR</sequence>
<comment type="similarity">
    <text evidence="2">Belongs to the glycosyltransferase 28 family.</text>
</comment>
<evidence type="ECO:0000313" key="7">
    <source>
        <dbReference type="EMBL" id="MBK6088805.1"/>
    </source>
</evidence>
<dbReference type="PANTHER" id="PTHR43025:SF3">
    <property type="entry name" value="MONOGALACTOSYLDIACYLGLYCEROL SYNTHASE 1, CHLOROPLASTIC"/>
    <property type="match status" value="1"/>
</dbReference>
<evidence type="ECO:0000256" key="3">
    <source>
        <dbReference type="ARBA" id="ARBA00022676"/>
    </source>
</evidence>
<dbReference type="GO" id="GO:0009247">
    <property type="term" value="P:glycolipid biosynthetic process"/>
    <property type="evidence" value="ECO:0007669"/>
    <property type="project" value="InterPro"/>
</dbReference>
<dbReference type="InterPro" id="IPR050519">
    <property type="entry name" value="Glycosyltransf_28_UgtP"/>
</dbReference>
<comment type="caution">
    <text evidence="7">The sequence shown here is derived from an EMBL/GenBank/DDBJ whole genome shotgun (WGS) entry which is preliminary data.</text>
</comment>
<dbReference type="GO" id="GO:0016758">
    <property type="term" value="F:hexosyltransferase activity"/>
    <property type="evidence" value="ECO:0007669"/>
    <property type="project" value="InterPro"/>
</dbReference>
<accession>A0A934WRX1</accession>
<evidence type="ECO:0000256" key="2">
    <source>
        <dbReference type="ARBA" id="ARBA00006962"/>
    </source>
</evidence>
<keyword evidence="8" id="KW-1185">Reference proteome</keyword>
<dbReference type="Proteomes" id="UP000633365">
    <property type="component" value="Unassembled WGS sequence"/>
</dbReference>
<dbReference type="PANTHER" id="PTHR43025">
    <property type="entry name" value="MONOGALACTOSYLDIACYLGLYCEROL SYNTHASE"/>
    <property type="match status" value="1"/>
</dbReference>
<evidence type="ECO:0000259" key="6">
    <source>
        <dbReference type="Pfam" id="PF06925"/>
    </source>
</evidence>
<dbReference type="Pfam" id="PF06925">
    <property type="entry name" value="MGDG_synth"/>
    <property type="match status" value="1"/>
</dbReference>
<evidence type="ECO:0000259" key="5">
    <source>
        <dbReference type="Pfam" id="PF04101"/>
    </source>
</evidence>
<organism evidence="7 8">
    <name type="scientific">Ruminococcus difficilis</name>
    <dbReference type="NCBI Taxonomy" id="2763069"/>
    <lineage>
        <taxon>Bacteria</taxon>
        <taxon>Bacillati</taxon>
        <taxon>Bacillota</taxon>
        <taxon>Clostridia</taxon>
        <taxon>Eubacteriales</taxon>
        <taxon>Oscillospiraceae</taxon>
        <taxon>Ruminococcus</taxon>
    </lineage>
</organism>
<dbReference type="SUPFAM" id="SSF53756">
    <property type="entry name" value="UDP-Glycosyltransferase/glycogen phosphorylase"/>
    <property type="match status" value="1"/>
</dbReference>
<dbReference type="InterPro" id="IPR007235">
    <property type="entry name" value="Glyco_trans_28_C"/>
</dbReference>
<keyword evidence="3" id="KW-0328">Glycosyltransferase</keyword>
<name>A0A934WRX1_9FIRM</name>
<protein>
    <submittedName>
        <fullName evidence="7">Polysaccharide biosynthesis protein</fullName>
    </submittedName>
</protein>
<gene>
    <name evidence="7" type="ORF">JKK62_09125</name>
</gene>
<keyword evidence="4" id="KW-0808">Transferase</keyword>
<comment type="subcellular location">
    <subcellularLocation>
        <location evidence="1">Membrane</location>
    </subcellularLocation>
</comment>
<evidence type="ECO:0000256" key="4">
    <source>
        <dbReference type="ARBA" id="ARBA00022679"/>
    </source>
</evidence>
<dbReference type="RefSeq" id="WP_201427638.1">
    <property type="nucleotide sequence ID" value="NZ_JAEQMG010000086.1"/>
</dbReference>
<dbReference type="EMBL" id="JAEQMG010000086">
    <property type="protein sequence ID" value="MBK6088805.1"/>
    <property type="molecule type" value="Genomic_DNA"/>
</dbReference>